<dbReference type="Proteomes" id="UP000031670">
    <property type="component" value="Unassembled WGS sequence"/>
</dbReference>
<organism evidence="1 2">
    <name type="scientific">Vibrio ishigakensis</name>
    <dbReference type="NCBI Taxonomy" id="1481914"/>
    <lineage>
        <taxon>Bacteria</taxon>
        <taxon>Pseudomonadati</taxon>
        <taxon>Pseudomonadota</taxon>
        <taxon>Gammaproteobacteria</taxon>
        <taxon>Vibrionales</taxon>
        <taxon>Vibrionaceae</taxon>
        <taxon>Vibrio</taxon>
    </lineage>
</organism>
<accession>A0A0B8PJF4</accession>
<sequence length="116" mass="12671">MANKIDNQSIISILLTLCLLFASTMSIANASVVHHQSSDIQSSLNHDCCDQVSTQSMEHCFGSTHNCGGQVCGTLLSLPSTVYSFTFTEPKPFRLVPSKSEQLPEFTQQLLRPPIA</sequence>
<dbReference type="EMBL" id="BBSA01000007">
    <property type="protein sequence ID" value="GAM62864.1"/>
    <property type="molecule type" value="Genomic_DNA"/>
</dbReference>
<comment type="caution">
    <text evidence="1">The sequence shown here is derived from an EMBL/GenBank/DDBJ whole genome shotgun (WGS) entry which is preliminary data.</text>
</comment>
<protein>
    <submittedName>
        <fullName evidence="1">Uncharacterized protein</fullName>
    </submittedName>
</protein>
<gene>
    <name evidence="1" type="ORF">JCM19232_4541</name>
</gene>
<reference evidence="1 2" key="2">
    <citation type="submission" date="2015-01" db="EMBL/GenBank/DDBJ databases">
        <authorList>
            <consortium name="NBRP consortium"/>
            <person name="Sawabe T."/>
            <person name="Meirelles P."/>
            <person name="Feng G."/>
            <person name="Sayaka M."/>
            <person name="Hattori M."/>
            <person name="Ohkuma M."/>
        </authorList>
    </citation>
    <scope>NUCLEOTIDE SEQUENCE [LARGE SCALE GENOMIC DNA]</scope>
    <source>
        <strain evidence="1 2">JCM19232</strain>
    </source>
</reference>
<name>A0A0B8PJF4_9VIBR</name>
<reference evidence="1 2" key="1">
    <citation type="submission" date="2015-01" db="EMBL/GenBank/DDBJ databases">
        <title>Vibrio sp. C5 JCM 19232 whole genome shotgun sequence.</title>
        <authorList>
            <person name="Sawabe T."/>
            <person name="Meirelles P."/>
            <person name="Feng G."/>
            <person name="Sayaka M."/>
            <person name="Hattori M."/>
            <person name="Ohkuma M."/>
        </authorList>
    </citation>
    <scope>NUCLEOTIDE SEQUENCE [LARGE SCALE GENOMIC DNA]</scope>
    <source>
        <strain evidence="1 2">JCM19232</strain>
    </source>
</reference>
<evidence type="ECO:0000313" key="2">
    <source>
        <dbReference type="Proteomes" id="UP000031670"/>
    </source>
</evidence>
<dbReference type="AlphaFoldDB" id="A0A0B8PJF4"/>
<proteinExistence type="predicted"/>
<evidence type="ECO:0000313" key="1">
    <source>
        <dbReference type="EMBL" id="GAM62864.1"/>
    </source>
</evidence>